<feature type="region of interest" description="Disordered" evidence="5">
    <location>
        <begin position="1"/>
        <end position="27"/>
    </location>
</feature>
<evidence type="ECO:0000256" key="5">
    <source>
        <dbReference type="SAM" id="MobiDB-lite"/>
    </source>
</evidence>
<evidence type="ECO:0000313" key="8">
    <source>
        <dbReference type="Proteomes" id="UP001551011"/>
    </source>
</evidence>
<dbReference type="InterPro" id="IPR051794">
    <property type="entry name" value="PG_Endopeptidase_C40"/>
</dbReference>
<dbReference type="SUPFAM" id="SSF54001">
    <property type="entry name" value="Cysteine proteinases"/>
    <property type="match status" value="1"/>
</dbReference>
<comment type="similarity">
    <text evidence="1">Belongs to the peptidase C40 family.</text>
</comment>
<sequence>MTTPPTTTPATATPDATATATSGATTPSGTYATKAKKAIAFARAQVGKPCVWGAAGPGSYDCAGLTQAAWKSAGVTLPRTAREQAYAGTPVAPADARPGDLVFFHDDAGHVGLCTGDGMMIHAPRPGAYVREEPVSGIEAAVHSVVRPG</sequence>
<evidence type="ECO:0000256" key="3">
    <source>
        <dbReference type="ARBA" id="ARBA00022801"/>
    </source>
</evidence>
<evidence type="ECO:0000256" key="1">
    <source>
        <dbReference type="ARBA" id="ARBA00007074"/>
    </source>
</evidence>
<dbReference type="RefSeq" id="WP_244211484.1">
    <property type="nucleotide sequence ID" value="NZ_JBEXDP010000002.1"/>
</dbReference>
<gene>
    <name evidence="7" type="ORF">AB0H04_08225</name>
</gene>
<dbReference type="InterPro" id="IPR038765">
    <property type="entry name" value="Papain-like_cys_pep_sf"/>
</dbReference>
<evidence type="ECO:0000256" key="2">
    <source>
        <dbReference type="ARBA" id="ARBA00022670"/>
    </source>
</evidence>
<dbReference type="EMBL" id="JBFAEG010000005">
    <property type="protein sequence ID" value="MEU5706862.1"/>
    <property type="molecule type" value="Genomic_DNA"/>
</dbReference>
<organism evidence="7 8">
    <name type="scientific">Streptomyces flaveolus</name>
    <dbReference type="NCBI Taxonomy" id="67297"/>
    <lineage>
        <taxon>Bacteria</taxon>
        <taxon>Bacillati</taxon>
        <taxon>Actinomycetota</taxon>
        <taxon>Actinomycetes</taxon>
        <taxon>Kitasatosporales</taxon>
        <taxon>Streptomycetaceae</taxon>
        <taxon>Streptomyces</taxon>
    </lineage>
</organism>
<feature type="domain" description="NlpC/P60" evidence="6">
    <location>
        <begin position="32"/>
        <end position="149"/>
    </location>
</feature>
<dbReference type="PROSITE" id="PS51935">
    <property type="entry name" value="NLPC_P60"/>
    <property type="match status" value="1"/>
</dbReference>
<dbReference type="PANTHER" id="PTHR47359">
    <property type="entry name" value="PEPTIDOGLYCAN DL-ENDOPEPTIDASE CWLO"/>
    <property type="match status" value="1"/>
</dbReference>
<accession>A0ABV3A4K1</accession>
<keyword evidence="2" id="KW-0645">Protease</keyword>
<dbReference type="InterPro" id="IPR000064">
    <property type="entry name" value="NLP_P60_dom"/>
</dbReference>
<evidence type="ECO:0000313" key="7">
    <source>
        <dbReference type="EMBL" id="MEU5706862.1"/>
    </source>
</evidence>
<name>A0ABV3A4K1_9ACTN</name>
<evidence type="ECO:0000256" key="4">
    <source>
        <dbReference type="ARBA" id="ARBA00022807"/>
    </source>
</evidence>
<dbReference type="PANTHER" id="PTHR47359:SF3">
    <property type="entry name" value="NLP_P60 DOMAIN-CONTAINING PROTEIN-RELATED"/>
    <property type="match status" value="1"/>
</dbReference>
<reference evidence="7 8" key="1">
    <citation type="submission" date="2024-06" db="EMBL/GenBank/DDBJ databases">
        <title>The Natural Products Discovery Center: Release of the First 8490 Sequenced Strains for Exploring Actinobacteria Biosynthetic Diversity.</title>
        <authorList>
            <person name="Kalkreuter E."/>
            <person name="Kautsar S.A."/>
            <person name="Yang D."/>
            <person name="Bader C.D."/>
            <person name="Teijaro C.N."/>
            <person name="Fluegel L."/>
            <person name="Davis C.M."/>
            <person name="Simpson J.R."/>
            <person name="Lauterbach L."/>
            <person name="Steele A.D."/>
            <person name="Gui C."/>
            <person name="Meng S."/>
            <person name="Li G."/>
            <person name="Viehrig K."/>
            <person name="Ye F."/>
            <person name="Su P."/>
            <person name="Kiefer A.F."/>
            <person name="Nichols A."/>
            <person name="Cepeda A.J."/>
            <person name="Yan W."/>
            <person name="Fan B."/>
            <person name="Jiang Y."/>
            <person name="Adhikari A."/>
            <person name="Zheng C.-J."/>
            <person name="Schuster L."/>
            <person name="Cowan T.M."/>
            <person name="Smanski M.J."/>
            <person name="Chevrette M.G."/>
            <person name="De Carvalho L.P.S."/>
            <person name="Shen B."/>
        </authorList>
    </citation>
    <scope>NUCLEOTIDE SEQUENCE [LARGE SCALE GENOMIC DNA]</scope>
    <source>
        <strain evidence="7 8">NPDC020594</strain>
    </source>
</reference>
<protein>
    <submittedName>
        <fullName evidence="7">C40 family peptidase</fullName>
    </submittedName>
</protein>
<dbReference type="Pfam" id="PF00877">
    <property type="entry name" value="NLPC_P60"/>
    <property type="match status" value="1"/>
</dbReference>
<proteinExistence type="inferred from homology"/>
<dbReference type="Proteomes" id="UP001551011">
    <property type="component" value="Unassembled WGS sequence"/>
</dbReference>
<comment type="caution">
    <text evidence="7">The sequence shown here is derived from an EMBL/GenBank/DDBJ whole genome shotgun (WGS) entry which is preliminary data.</text>
</comment>
<keyword evidence="4" id="KW-0788">Thiol protease</keyword>
<evidence type="ECO:0000259" key="6">
    <source>
        <dbReference type="PROSITE" id="PS51935"/>
    </source>
</evidence>
<keyword evidence="3" id="KW-0378">Hydrolase</keyword>
<keyword evidence="8" id="KW-1185">Reference proteome</keyword>
<dbReference type="Gene3D" id="3.90.1720.10">
    <property type="entry name" value="endopeptidase domain like (from Nostoc punctiforme)"/>
    <property type="match status" value="1"/>
</dbReference>